<dbReference type="InterPro" id="IPR050833">
    <property type="entry name" value="Poly_Biosynth_Transport"/>
</dbReference>
<reference evidence="7 8" key="1">
    <citation type="submission" date="2019-08" db="EMBL/GenBank/DDBJ databases">
        <title>Marinobacter ZYF650 sp. nov., a marine bacterium isolated from seawater of the Mariana trench.</title>
        <authorList>
            <person name="Ahmad W."/>
        </authorList>
    </citation>
    <scope>NUCLEOTIDE SEQUENCE [LARGE SCALE GENOMIC DNA]</scope>
    <source>
        <strain evidence="7 8">ZYF650</strain>
    </source>
</reference>
<dbReference type="PANTHER" id="PTHR30250">
    <property type="entry name" value="PST FAMILY PREDICTED COLANIC ACID TRANSPORTER"/>
    <property type="match status" value="1"/>
</dbReference>
<feature type="transmembrane region" description="Helical" evidence="6">
    <location>
        <begin position="335"/>
        <end position="354"/>
    </location>
</feature>
<sequence>MLKRLSEHRFFRAVVTLASASAGGQLIMLAAMPLLTRLYAPDAFGVFSVFASVMGVVLVISSLRYELAVPLPGARRSALQLLLIALVINVCISLIATVAVAVFRFEIASLVDTPLLASYLWLLPLAILSGGTFKALNYWAIRSKDYRKIGVTKLTQACSNVTVQILGGVSGLGAFGLILGQILGQSAGITRLAKGLSLNELREGFNKLRSMALFTRYSNFPRYDAPAAAVNVLSAQLPNVAMALLFGPAAAGFYYLADRVLAVPMSIVGQAVGQVLFSQAREDLASGALFKRVLGLLLGLSGLASAICLVVTLIAEPAFVFIFGDGWRDAGVFSSWLILGLSVQFLYSPLSTVLMATNGQLVNLSIHTLLLLLKFSALYAAFILDSQLIAVQLISGAMFLGYGVGIFVIVYRARGYRREGVS</sequence>
<feature type="transmembrane region" description="Helical" evidence="6">
    <location>
        <begin position="240"/>
        <end position="257"/>
    </location>
</feature>
<dbReference type="EMBL" id="VTUU01000002">
    <property type="protein sequence ID" value="KAA1174705.1"/>
    <property type="molecule type" value="Genomic_DNA"/>
</dbReference>
<keyword evidence="5 6" id="KW-0472">Membrane</keyword>
<gene>
    <name evidence="7" type="ORF">FWJ25_04760</name>
</gene>
<dbReference type="Pfam" id="PF13440">
    <property type="entry name" value="Polysacc_synt_3"/>
    <property type="match status" value="1"/>
</dbReference>
<name>A0A5B0VKR8_9GAMM</name>
<feature type="transmembrane region" description="Helical" evidence="6">
    <location>
        <begin position="12"/>
        <end position="32"/>
    </location>
</feature>
<dbReference type="GO" id="GO:0005886">
    <property type="term" value="C:plasma membrane"/>
    <property type="evidence" value="ECO:0007669"/>
    <property type="project" value="UniProtKB-SubCell"/>
</dbReference>
<evidence type="ECO:0000256" key="6">
    <source>
        <dbReference type="SAM" id="Phobius"/>
    </source>
</evidence>
<dbReference type="AlphaFoldDB" id="A0A5B0VKR8"/>
<dbReference type="RefSeq" id="WP_149599127.1">
    <property type="nucleotide sequence ID" value="NZ_VTUU01000002.1"/>
</dbReference>
<keyword evidence="3 6" id="KW-0812">Transmembrane</keyword>
<evidence type="ECO:0000256" key="2">
    <source>
        <dbReference type="ARBA" id="ARBA00022475"/>
    </source>
</evidence>
<evidence type="ECO:0000256" key="3">
    <source>
        <dbReference type="ARBA" id="ARBA00022692"/>
    </source>
</evidence>
<organism evidence="7 8">
    <name type="scientific">Marinobacter salinexigens</name>
    <dbReference type="NCBI Taxonomy" id="2919747"/>
    <lineage>
        <taxon>Bacteria</taxon>
        <taxon>Pseudomonadati</taxon>
        <taxon>Pseudomonadota</taxon>
        <taxon>Gammaproteobacteria</taxon>
        <taxon>Pseudomonadales</taxon>
        <taxon>Marinobacteraceae</taxon>
        <taxon>Marinobacter</taxon>
    </lineage>
</organism>
<keyword evidence="8" id="KW-1185">Reference proteome</keyword>
<dbReference type="PANTHER" id="PTHR30250:SF28">
    <property type="entry name" value="POLYSACCHARIDE BIOSYNTHESIS PROTEIN"/>
    <property type="match status" value="1"/>
</dbReference>
<evidence type="ECO:0000313" key="8">
    <source>
        <dbReference type="Proteomes" id="UP000323161"/>
    </source>
</evidence>
<keyword evidence="2" id="KW-1003">Cell membrane</keyword>
<evidence type="ECO:0000256" key="5">
    <source>
        <dbReference type="ARBA" id="ARBA00023136"/>
    </source>
</evidence>
<proteinExistence type="predicted"/>
<feature type="transmembrane region" description="Helical" evidence="6">
    <location>
        <begin position="293"/>
        <end position="315"/>
    </location>
</feature>
<dbReference type="Proteomes" id="UP000323161">
    <property type="component" value="Unassembled WGS sequence"/>
</dbReference>
<feature type="transmembrane region" description="Helical" evidence="6">
    <location>
        <begin position="361"/>
        <end position="383"/>
    </location>
</feature>
<keyword evidence="4 6" id="KW-1133">Transmembrane helix</keyword>
<feature type="transmembrane region" description="Helical" evidence="6">
    <location>
        <begin position="161"/>
        <end position="183"/>
    </location>
</feature>
<comment type="subcellular location">
    <subcellularLocation>
        <location evidence="1">Cell membrane</location>
        <topology evidence="1">Multi-pass membrane protein</topology>
    </subcellularLocation>
</comment>
<feature type="transmembrane region" description="Helical" evidence="6">
    <location>
        <begin position="81"/>
        <end position="107"/>
    </location>
</feature>
<comment type="caution">
    <text evidence="7">The sequence shown here is derived from an EMBL/GenBank/DDBJ whole genome shotgun (WGS) entry which is preliminary data.</text>
</comment>
<feature type="transmembrane region" description="Helical" evidence="6">
    <location>
        <begin position="389"/>
        <end position="411"/>
    </location>
</feature>
<evidence type="ECO:0000313" key="7">
    <source>
        <dbReference type="EMBL" id="KAA1174705.1"/>
    </source>
</evidence>
<evidence type="ECO:0000256" key="1">
    <source>
        <dbReference type="ARBA" id="ARBA00004651"/>
    </source>
</evidence>
<accession>A0A5B0VKR8</accession>
<feature type="transmembrane region" description="Helical" evidence="6">
    <location>
        <begin position="38"/>
        <end position="60"/>
    </location>
</feature>
<evidence type="ECO:0000256" key="4">
    <source>
        <dbReference type="ARBA" id="ARBA00022989"/>
    </source>
</evidence>
<protein>
    <submittedName>
        <fullName evidence="7">Oligosaccharide flippase family protein</fullName>
    </submittedName>
</protein>
<feature type="transmembrane region" description="Helical" evidence="6">
    <location>
        <begin position="119"/>
        <end position="140"/>
    </location>
</feature>